<keyword evidence="2" id="KW-0812">Transmembrane</keyword>
<feature type="coiled-coil region" evidence="1">
    <location>
        <begin position="55"/>
        <end position="82"/>
    </location>
</feature>
<sequence length="135" mass="15418">MTQNSTSLMPSLRGPLFVTLIVLYVIVPGIAMNNFQYFNLCWDPWAWKRGYDCCINENENKIRELTSNLQRVKTELDRQKNVTATSDAELLKRISTSIAEQNSLWLKCITVTPGRDCDITQGCATKDRTCRPINV</sequence>
<gene>
    <name evidence="3" type="ORF">MGAL_10B066092</name>
</gene>
<protein>
    <submittedName>
        <fullName evidence="3">Uncharacterized protein</fullName>
    </submittedName>
</protein>
<keyword evidence="4" id="KW-1185">Reference proteome</keyword>
<reference evidence="3" key="1">
    <citation type="submission" date="2018-11" db="EMBL/GenBank/DDBJ databases">
        <authorList>
            <person name="Alioto T."/>
            <person name="Alioto T."/>
        </authorList>
    </citation>
    <scope>NUCLEOTIDE SEQUENCE</scope>
</reference>
<accession>A0A8B6CPZ0</accession>
<evidence type="ECO:0000313" key="4">
    <source>
        <dbReference type="Proteomes" id="UP000596742"/>
    </source>
</evidence>
<keyword evidence="2" id="KW-0472">Membrane</keyword>
<keyword evidence="2" id="KW-1133">Transmembrane helix</keyword>
<evidence type="ECO:0000256" key="2">
    <source>
        <dbReference type="SAM" id="Phobius"/>
    </source>
</evidence>
<evidence type="ECO:0000313" key="3">
    <source>
        <dbReference type="EMBL" id="VDI08295.1"/>
    </source>
</evidence>
<evidence type="ECO:0000256" key="1">
    <source>
        <dbReference type="SAM" id="Coils"/>
    </source>
</evidence>
<feature type="transmembrane region" description="Helical" evidence="2">
    <location>
        <begin position="12"/>
        <end position="31"/>
    </location>
</feature>
<dbReference type="Proteomes" id="UP000596742">
    <property type="component" value="Unassembled WGS sequence"/>
</dbReference>
<comment type="caution">
    <text evidence="3">The sequence shown here is derived from an EMBL/GenBank/DDBJ whole genome shotgun (WGS) entry which is preliminary data.</text>
</comment>
<dbReference type="OrthoDB" id="10357404at2759"/>
<keyword evidence="1" id="KW-0175">Coiled coil</keyword>
<organism evidence="3 4">
    <name type="scientific">Mytilus galloprovincialis</name>
    <name type="common">Mediterranean mussel</name>
    <dbReference type="NCBI Taxonomy" id="29158"/>
    <lineage>
        <taxon>Eukaryota</taxon>
        <taxon>Metazoa</taxon>
        <taxon>Spiralia</taxon>
        <taxon>Lophotrochozoa</taxon>
        <taxon>Mollusca</taxon>
        <taxon>Bivalvia</taxon>
        <taxon>Autobranchia</taxon>
        <taxon>Pteriomorphia</taxon>
        <taxon>Mytilida</taxon>
        <taxon>Mytiloidea</taxon>
        <taxon>Mytilidae</taxon>
        <taxon>Mytilinae</taxon>
        <taxon>Mytilus</taxon>
    </lineage>
</organism>
<proteinExistence type="predicted"/>
<dbReference type="AlphaFoldDB" id="A0A8B6CPZ0"/>
<dbReference type="EMBL" id="UYJE01002158">
    <property type="protein sequence ID" value="VDI08295.1"/>
    <property type="molecule type" value="Genomic_DNA"/>
</dbReference>
<name>A0A8B6CPZ0_MYTGA</name>